<accession>A0AAE1N7M4</accession>
<proteinExistence type="predicted"/>
<organism evidence="3 4">
    <name type="scientific">Acacia crassicarpa</name>
    <name type="common">northern wattle</name>
    <dbReference type="NCBI Taxonomy" id="499986"/>
    <lineage>
        <taxon>Eukaryota</taxon>
        <taxon>Viridiplantae</taxon>
        <taxon>Streptophyta</taxon>
        <taxon>Embryophyta</taxon>
        <taxon>Tracheophyta</taxon>
        <taxon>Spermatophyta</taxon>
        <taxon>Magnoliopsida</taxon>
        <taxon>eudicotyledons</taxon>
        <taxon>Gunneridae</taxon>
        <taxon>Pentapetalae</taxon>
        <taxon>rosids</taxon>
        <taxon>fabids</taxon>
        <taxon>Fabales</taxon>
        <taxon>Fabaceae</taxon>
        <taxon>Caesalpinioideae</taxon>
        <taxon>mimosoid clade</taxon>
        <taxon>Acacieae</taxon>
        <taxon>Acacia</taxon>
    </lineage>
</organism>
<protein>
    <submittedName>
        <fullName evidence="3">Uncharacterized protein</fullName>
    </submittedName>
</protein>
<feature type="region of interest" description="Disordered" evidence="1">
    <location>
        <begin position="41"/>
        <end position="112"/>
    </location>
</feature>
<dbReference type="EMBL" id="JAWXYG010000001">
    <property type="protein sequence ID" value="KAK4284095.1"/>
    <property type="molecule type" value="Genomic_DNA"/>
</dbReference>
<sequence>MATITSISLFLSFPKPSPQFPSSSSSLKTFLLHRPKLFRSFTVQANESEPSPSDSSEQAKSESESDSSTPASDDDFDTRMNEFRLRYRSGTGKKAEMRKVKKSRKGTASSGSGSGVYLPPVALKEPVSGGLKVDVGFSPYSERLNGRIAILGLAALLLVELATGKGVINFHTPAVVLIQIYFVAAVSALYVKYEKEKISVWPQSSRDE</sequence>
<dbReference type="SUPFAM" id="SSF103511">
    <property type="entry name" value="Chlorophyll a-b binding protein"/>
    <property type="match status" value="1"/>
</dbReference>
<feature type="compositionally biased region" description="Low complexity" evidence="1">
    <location>
        <begin position="47"/>
        <end position="56"/>
    </location>
</feature>
<evidence type="ECO:0000256" key="2">
    <source>
        <dbReference type="SAM" id="Phobius"/>
    </source>
</evidence>
<reference evidence="3" key="1">
    <citation type="submission" date="2023-10" db="EMBL/GenBank/DDBJ databases">
        <title>Chromosome-level genome of the transformable northern wattle, Acacia crassicarpa.</title>
        <authorList>
            <person name="Massaro I."/>
            <person name="Sinha N.R."/>
            <person name="Poethig S."/>
            <person name="Leichty A.R."/>
        </authorList>
    </citation>
    <scope>NUCLEOTIDE SEQUENCE</scope>
    <source>
        <strain evidence="3">Acra3RX</strain>
        <tissue evidence="3">Leaf</tissue>
    </source>
</reference>
<dbReference type="Proteomes" id="UP001293593">
    <property type="component" value="Unassembled WGS sequence"/>
</dbReference>
<evidence type="ECO:0000313" key="3">
    <source>
        <dbReference type="EMBL" id="KAK4284095.1"/>
    </source>
</evidence>
<keyword evidence="2" id="KW-1133">Transmembrane helix</keyword>
<feature type="transmembrane region" description="Helical" evidence="2">
    <location>
        <begin position="148"/>
        <end position="168"/>
    </location>
</feature>
<keyword evidence="2" id="KW-0472">Membrane</keyword>
<keyword evidence="4" id="KW-1185">Reference proteome</keyword>
<evidence type="ECO:0000256" key="1">
    <source>
        <dbReference type="SAM" id="MobiDB-lite"/>
    </source>
</evidence>
<dbReference type="AlphaFoldDB" id="A0AAE1N7M4"/>
<gene>
    <name evidence="3" type="ORF">QN277_000968</name>
</gene>
<name>A0AAE1N7M4_9FABA</name>
<feature type="transmembrane region" description="Helical" evidence="2">
    <location>
        <begin position="174"/>
        <end position="191"/>
    </location>
</feature>
<keyword evidence="2" id="KW-0812">Transmembrane</keyword>
<comment type="caution">
    <text evidence="3">The sequence shown here is derived from an EMBL/GenBank/DDBJ whole genome shotgun (WGS) entry which is preliminary data.</text>
</comment>
<evidence type="ECO:0000313" key="4">
    <source>
        <dbReference type="Proteomes" id="UP001293593"/>
    </source>
</evidence>